<name>A0A7C5VJW3_9DEIN</name>
<proteinExistence type="predicted"/>
<evidence type="ECO:0000313" key="2">
    <source>
        <dbReference type="EMBL" id="HHM68073.1"/>
    </source>
</evidence>
<accession>A0A7C5VJW3</accession>
<dbReference type="Pfam" id="PF21866">
    <property type="entry name" value="DUF6915"/>
    <property type="match status" value="1"/>
</dbReference>
<comment type="caution">
    <text evidence="2">The sequence shown here is derived from an EMBL/GenBank/DDBJ whole genome shotgun (WGS) entry which is preliminary data.</text>
</comment>
<feature type="domain" description="DUF6915" evidence="1">
    <location>
        <begin position="3"/>
        <end position="103"/>
    </location>
</feature>
<protein>
    <recommendedName>
        <fullName evidence="1">DUF6915 domain-containing protein</fullName>
    </recommendedName>
</protein>
<dbReference type="InterPro" id="IPR054061">
    <property type="entry name" value="DUF6915"/>
</dbReference>
<evidence type="ECO:0000259" key="1">
    <source>
        <dbReference type="Pfam" id="PF21866"/>
    </source>
</evidence>
<reference evidence="2" key="1">
    <citation type="journal article" date="2020" name="mSystems">
        <title>Genome- and Community-Level Interaction Insights into Carbon Utilization and Element Cycling Functions of Hydrothermarchaeota in Hydrothermal Sediment.</title>
        <authorList>
            <person name="Zhou Z."/>
            <person name="Liu Y."/>
            <person name="Xu W."/>
            <person name="Pan J."/>
            <person name="Luo Z.H."/>
            <person name="Li M."/>
        </authorList>
    </citation>
    <scope>NUCLEOTIDE SEQUENCE [LARGE SCALE GENOMIC DNA]</scope>
    <source>
        <strain evidence="2">SpSt-1071</strain>
    </source>
</reference>
<dbReference type="EMBL" id="DRXE01000193">
    <property type="protein sequence ID" value="HHM68073.1"/>
    <property type="molecule type" value="Genomic_DNA"/>
</dbReference>
<organism evidence="2">
    <name type="scientific">Thermus caliditerrae</name>
    <dbReference type="NCBI Taxonomy" id="1330700"/>
    <lineage>
        <taxon>Bacteria</taxon>
        <taxon>Thermotogati</taxon>
        <taxon>Deinococcota</taxon>
        <taxon>Deinococci</taxon>
        <taxon>Thermales</taxon>
        <taxon>Thermaceae</taxon>
        <taxon>Thermus</taxon>
    </lineage>
</organism>
<dbReference type="AlphaFoldDB" id="A0A7C5VJW3"/>
<sequence>MGHPWHHALSSAKRWGGKPQDYLPIHEWFDASKEHFADFRHRALRHHSQGIYEAERVFGTVIVNSEGREVPVRAIGEQHVLEDLGFIPTLADWLKHLQPAEWMLKGVDKRVSRLSLKDLEAGRVQAD</sequence>
<gene>
    <name evidence="2" type="ORF">ENM28_05080</name>
</gene>